<evidence type="ECO:0000313" key="2">
    <source>
        <dbReference type="EMBL" id="MBM3114951.1"/>
    </source>
</evidence>
<feature type="transmembrane region" description="Helical" evidence="1">
    <location>
        <begin position="20"/>
        <end position="45"/>
    </location>
</feature>
<accession>A0ABS2BIY8</accession>
<keyword evidence="1" id="KW-1133">Transmembrane helix</keyword>
<keyword evidence="3" id="KW-1185">Reference proteome</keyword>
<dbReference type="Proteomes" id="UP000809431">
    <property type="component" value="Unassembled WGS sequence"/>
</dbReference>
<keyword evidence="1" id="KW-0812">Transmembrane</keyword>
<evidence type="ECO:0000313" key="3">
    <source>
        <dbReference type="Proteomes" id="UP000809431"/>
    </source>
</evidence>
<protein>
    <submittedName>
        <fullName evidence="2">Uncharacterized protein</fullName>
    </submittedName>
</protein>
<sequence length="48" mass="5326">MTHNVSNILPSVLRRLASWLFALSAGQRLLLVSPLIALVWALVAWSLQ</sequence>
<comment type="caution">
    <text evidence="2">The sequence shown here is derived from an EMBL/GenBank/DDBJ whole genome shotgun (WGS) entry which is preliminary data.</text>
</comment>
<evidence type="ECO:0000256" key="1">
    <source>
        <dbReference type="SAM" id="Phobius"/>
    </source>
</evidence>
<organism evidence="2 3">
    <name type="scientific">Jeongeupia naejangsanensis</name>
    <dbReference type="NCBI Taxonomy" id="613195"/>
    <lineage>
        <taxon>Bacteria</taxon>
        <taxon>Pseudomonadati</taxon>
        <taxon>Pseudomonadota</taxon>
        <taxon>Betaproteobacteria</taxon>
        <taxon>Neisseriales</taxon>
        <taxon>Chitinibacteraceae</taxon>
        <taxon>Jeongeupia</taxon>
    </lineage>
</organism>
<reference evidence="2 3" key="1">
    <citation type="submission" date="2021-01" db="EMBL/GenBank/DDBJ databases">
        <title>Draft Genome Sequence and Polyhydroxyalkanoate Biosynthetic Potential of Jeongeupia naejangsanensis Type Strain DSM 24253.</title>
        <authorList>
            <person name="Turrini P."/>
            <person name="Artuso I."/>
            <person name="Lugli G.A."/>
            <person name="Frangipani E."/>
            <person name="Ventura M."/>
            <person name="Visca P."/>
        </authorList>
    </citation>
    <scope>NUCLEOTIDE SEQUENCE [LARGE SCALE GENOMIC DNA]</scope>
    <source>
        <strain evidence="2 3">DSM 24253</strain>
    </source>
</reference>
<dbReference type="RefSeq" id="WP_203536609.1">
    <property type="nucleotide sequence ID" value="NZ_JAESND010000001.1"/>
</dbReference>
<gene>
    <name evidence="2" type="ORF">JMJ54_03835</name>
</gene>
<proteinExistence type="predicted"/>
<dbReference type="EMBL" id="JAESND010000001">
    <property type="protein sequence ID" value="MBM3114951.1"/>
    <property type="molecule type" value="Genomic_DNA"/>
</dbReference>
<keyword evidence="1" id="KW-0472">Membrane</keyword>
<name>A0ABS2BIY8_9NEIS</name>